<organism evidence="2 3">
    <name type="scientific">Kribbella qitaiheensis</name>
    <dbReference type="NCBI Taxonomy" id="1544730"/>
    <lineage>
        <taxon>Bacteria</taxon>
        <taxon>Bacillati</taxon>
        <taxon>Actinomycetota</taxon>
        <taxon>Actinomycetes</taxon>
        <taxon>Propionibacteriales</taxon>
        <taxon>Kribbellaceae</taxon>
        <taxon>Kribbella</taxon>
    </lineage>
</organism>
<accession>A0A7G6X3S7</accession>
<gene>
    <name evidence="2" type="ORF">F1D05_26995</name>
</gene>
<feature type="compositionally biased region" description="Basic and acidic residues" evidence="1">
    <location>
        <begin position="49"/>
        <end position="59"/>
    </location>
</feature>
<keyword evidence="3" id="KW-1185">Reference proteome</keyword>
<keyword evidence="2" id="KW-0808">Transferase</keyword>
<dbReference type="InterPro" id="IPR014942">
    <property type="entry name" value="AbiEii"/>
</dbReference>
<reference evidence="3" key="1">
    <citation type="submission" date="2019-09" db="EMBL/GenBank/DDBJ databases">
        <title>Antimicrobial potential of Antarctic Bacteria.</title>
        <authorList>
            <person name="Benaud N."/>
            <person name="Edwards R.J."/>
            <person name="Ferrari B.C."/>
        </authorList>
    </citation>
    <scope>NUCLEOTIDE SEQUENCE [LARGE SCALE GENOMIC DNA]</scope>
    <source>
        <strain evidence="3">SPB151</strain>
    </source>
</reference>
<feature type="region of interest" description="Disordered" evidence="1">
    <location>
        <begin position="12"/>
        <end position="76"/>
    </location>
</feature>
<reference evidence="2 3" key="2">
    <citation type="journal article" date="2020" name="Microbiol. Resour. Announc.">
        <title>Antarctic desert soil bacteria exhibit high novel natural product potential, evaluated through long-read genome sequencing and comparative genomics.</title>
        <authorList>
            <person name="Benaud N."/>
            <person name="Edwards R.J."/>
            <person name="Amos T.G."/>
            <person name="D'Agostino P.M."/>
            <person name="Gutierrez-Chavez C."/>
            <person name="Montgomery K."/>
            <person name="Nicetic I."/>
            <person name="Ferrari B.C."/>
        </authorList>
    </citation>
    <scope>NUCLEOTIDE SEQUENCE [LARGE SCALE GENOMIC DNA]</scope>
    <source>
        <strain evidence="2 3">SPB151</strain>
    </source>
</reference>
<protein>
    <submittedName>
        <fullName evidence="2">Nucleotidyl transferase AbiEii/AbiGii toxin family protein</fullName>
    </submittedName>
</protein>
<dbReference type="KEGG" id="kqi:F1D05_26995"/>
<dbReference type="Pfam" id="PF08843">
    <property type="entry name" value="AbiEii"/>
    <property type="match status" value="1"/>
</dbReference>
<sequence>MTVCLVEKTKLTPTVSSPPTVPRRLNRQPRPPSGTALPHRAVVSGRSQRSAEKRCSEVRARHRRGPAGVPVRSLPVPPLRRTGRPWLVKGGTNLLIRLPAARFSMDIDLLYRGDATDDVDEAVDELRRLVANGEDGDHIRFEIGDPKPIAGQTEHQPGANIKVDGFVGSRLFGTFPIDLSMKLRPIACADLVQLDPIITLPGDPEPPEVSLYPLPDQIADKVCAMYGTYRTTNEVSSRYHDLVDLVPIITTTALDGAETMLALHEEAARRTGLKLPGRMTSPGPTWEAGYRNTARQSPLDPRDA</sequence>
<evidence type="ECO:0000313" key="2">
    <source>
        <dbReference type="EMBL" id="QNE20892.1"/>
    </source>
</evidence>
<dbReference type="AlphaFoldDB" id="A0A7G6X3S7"/>
<evidence type="ECO:0000256" key="1">
    <source>
        <dbReference type="SAM" id="MobiDB-lite"/>
    </source>
</evidence>
<dbReference type="EMBL" id="CP043661">
    <property type="protein sequence ID" value="QNE20892.1"/>
    <property type="molecule type" value="Genomic_DNA"/>
</dbReference>
<name>A0A7G6X3S7_9ACTN</name>
<evidence type="ECO:0000313" key="3">
    <source>
        <dbReference type="Proteomes" id="UP000515563"/>
    </source>
</evidence>
<feature type="region of interest" description="Disordered" evidence="1">
    <location>
        <begin position="274"/>
        <end position="304"/>
    </location>
</feature>
<dbReference type="GO" id="GO:0016740">
    <property type="term" value="F:transferase activity"/>
    <property type="evidence" value="ECO:0007669"/>
    <property type="project" value="UniProtKB-KW"/>
</dbReference>
<dbReference type="Proteomes" id="UP000515563">
    <property type="component" value="Chromosome"/>
</dbReference>
<proteinExistence type="predicted"/>